<dbReference type="InterPro" id="IPR051257">
    <property type="entry name" value="Diverse_CBS-Domain"/>
</dbReference>
<dbReference type="PROSITE" id="PS51257">
    <property type="entry name" value="PROKAR_LIPOPROTEIN"/>
    <property type="match status" value="1"/>
</dbReference>
<dbReference type="PANTHER" id="PTHR43080:SF2">
    <property type="entry name" value="CBS DOMAIN-CONTAINING PROTEIN"/>
    <property type="match status" value="1"/>
</dbReference>
<sequence>MPSSRVIDVLAGRPLRGVSGSVPVASACRRLRDDGIGALLVLRRRRLVGIISERDIAIRVVAGQRDPMLTLVREVMTPDPGTITAEASLAEAHRRMLAGGVLHLPVMRDEEVIGMISLRDIPAAPEHGPGDLPALG</sequence>
<dbReference type="Pfam" id="PF00571">
    <property type="entry name" value="CBS"/>
    <property type="match status" value="2"/>
</dbReference>
<name>A0A0J6STQ4_9HYPH</name>
<dbReference type="SUPFAM" id="SSF54631">
    <property type="entry name" value="CBS-domain pair"/>
    <property type="match status" value="1"/>
</dbReference>
<dbReference type="Gene3D" id="3.10.580.10">
    <property type="entry name" value="CBS-domain"/>
    <property type="match status" value="1"/>
</dbReference>
<evidence type="ECO:0000256" key="2">
    <source>
        <dbReference type="PROSITE-ProRule" id="PRU00703"/>
    </source>
</evidence>
<evidence type="ECO:0000256" key="1">
    <source>
        <dbReference type="ARBA" id="ARBA00023122"/>
    </source>
</evidence>
<dbReference type="PROSITE" id="PS51371">
    <property type="entry name" value="CBS"/>
    <property type="match status" value="1"/>
</dbReference>
<dbReference type="RefSeq" id="WP_048463488.1">
    <property type="nucleotide sequence ID" value="NZ_LABX01000065.1"/>
</dbReference>
<reference evidence="4 5" key="1">
    <citation type="submission" date="2015-03" db="EMBL/GenBank/DDBJ databases">
        <title>Genome sequencing of Methylobacterium aquaticum DSM16371 type strain.</title>
        <authorList>
            <person name="Chaudhry V."/>
            <person name="Patil P.B."/>
        </authorList>
    </citation>
    <scope>NUCLEOTIDE SEQUENCE [LARGE SCALE GENOMIC DNA]</scope>
    <source>
        <strain evidence="4 5">DSM 16371</strain>
    </source>
</reference>
<gene>
    <name evidence="4" type="ORF">VP06_09280</name>
</gene>
<feature type="domain" description="CBS" evidence="3">
    <location>
        <begin position="76"/>
        <end position="132"/>
    </location>
</feature>
<evidence type="ECO:0000313" key="4">
    <source>
        <dbReference type="EMBL" id="KMO36748.1"/>
    </source>
</evidence>
<dbReference type="PATRIC" id="fig|270351.6.peg.6632"/>
<keyword evidence="1 2" id="KW-0129">CBS domain</keyword>
<dbReference type="InterPro" id="IPR046342">
    <property type="entry name" value="CBS_dom_sf"/>
</dbReference>
<organism evidence="4 5">
    <name type="scientific">Methylobacterium aquaticum</name>
    <dbReference type="NCBI Taxonomy" id="270351"/>
    <lineage>
        <taxon>Bacteria</taxon>
        <taxon>Pseudomonadati</taxon>
        <taxon>Pseudomonadota</taxon>
        <taxon>Alphaproteobacteria</taxon>
        <taxon>Hyphomicrobiales</taxon>
        <taxon>Methylobacteriaceae</taxon>
        <taxon>Methylobacterium</taxon>
    </lineage>
</organism>
<dbReference type="SMART" id="SM00116">
    <property type="entry name" value="CBS"/>
    <property type="match status" value="2"/>
</dbReference>
<evidence type="ECO:0000313" key="5">
    <source>
        <dbReference type="Proteomes" id="UP000035929"/>
    </source>
</evidence>
<dbReference type="PANTHER" id="PTHR43080">
    <property type="entry name" value="CBS DOMAIN-CONTAINING PROTEIN CBSX3, MITOCHONDRIAL"/>
    <property type="match status" value="1"/>
</dbReference>
<protein>
    <submittedName>
        <fullName evidence="4">Signal transduction protein</fullName>
    </submittedName>
</protein>
<dbReference type="InterPro" id="IPR000644">
    <property type="entry name" value="CBS_dom"/>
</dbReference>
<dbReference type="OrthoDB" id="9807125at2"/>
<evidence type="ECO:0000259" key="3">
    <source>
        <dbReference type="PROSITE" id="PS51371"/>
    </source>
</evidence>
<dbReference type="Proteomes" id="UP000035929">
    <property type="component" value="Unassembled WGS sequence"/>
</dbReference>
<dbReference type="AlphaFoldDB" id="A0A0J6STQ4"/>
<accession>A0A0J6STQ4</accession>
<proteinExistence type="predicted"/>
<comment type="caution">
    <text evidence="4">The sequence shown here is derived from an EMBL/GenBank/DDBJ whole genome shotgun (WGS) entry which is preliminary data.</text>
</comment>
<dbReference type="EMBL" id="LABX01000065">
    <property type="protein sequence ID" value="KMO36748.1"/>
    <property type="molecule type" value="Genomic_DNA"/>
</dbReference>